<dbReference type="GO" id="GO:0005829">
    <property type="term" value="C:cytosol"/>
    <property type="evidence" value="ECO:0007669"/>
    <property type="project" value="EnsemblFungi"/>
</dbReference>
<dbReference type="GO" id="GO:0010121">
    <property type="term" value="P:L-arginine catabolic process to proline via ornithine"/>
    <property type="evidence" value="ECO:0007669"/>
    <property type="project" value="EnsemblFungi"/>
</dbReference>
<comment type="similarity">
    <text evidence="3 8">Belongs to the class-III pyridoxal-phosphate-dependent aminotransferase family.</text>
</comment>
<dbReference type="InterPro" id="IPR005814">
    <property type="entry name" value="Aminotrans_3"/>
</dbReference>
<proteinExistence type="inferred from homology"/>
<evidence type="ECO:0000313" key="11">
    <source>
        <dbReference type="Proteomes" id="UP000095038"/>
    </source>
</evidence>
<dbReference type="Pfam" id="PF00202">
    <property type="entry name" value="Aminotran_3"/>
    <property type="match status" value="1"/>
</dbReference>
<dbReference type="PANTHER" id="PTHR11986">
    <property type="entry name" value="AMINOTRANSFERASE CLASS III"/>
    <property type="match status" value="1"/>
</dbReference>
<dbReference type="EMBL" id="KV454475">
    <property type="protein sequence ID" value="ODV63464.1"/>
    <property type="molecule type" value="Genomic_DNA"/>
</dbReference>
<dbReference type="GO" id="GO:0004587">
    <property type="term" value="F:ornithine aminotransferase activity"/>
    <property type="evidence" value="ECO:0007669"/>
    <property type="project" value="UniProtKB-EC"/>
</dbReference>
<dbReference type="GO" id="GO:0019544">
    <property type="term" value="P:L-arginine catabolic process to L-glutamate"/>
    <property type="evidence" value="ECO:0007669"/>
    <property type="project" value="TreeGrafter"/>
</dbReference>
<dbReference type="InterPro" id="IPR015421">
    <property type="entry name" value="PyrdxlP-dep_Trfase_major"/>
</dbReference>
<evidence type="ECO:0000256" key="3">
    <source>
        <dbReference type="ARBA" id="ARBA00008954"/>
    </source>
</evidence>
<dbReference type="CDD" id="cd00610">
    <property type="entry name" value="OAT_like"/>
    <property type="match status" value="1"/>
</dbReference>
<sequence length="429" mass="47207">MSEVDFNISSELSKEYEEKYSAHNYHPLPVVFHRALGSKVWDPEGKEYLDFLSAYSAINQGHCHPRIIKALVDQSKKLTLSSRAFSNDVFSNYSKFITEYFGYEMVLPMNTGAEAVETGLKLIRRWGYFKKGIAENKAIILGASNNFHGRSIGIISLSSDEDARKGFGPFVEGISCFVPGSEEKRYIRYGEIEDLRESLRVAGDKVAGILLEPIQGEAGIVVPPEGYFREVRKLCDEHNVLLVVDEIQTGIGRTGRMLCYEHYGIRPDVVLLGKALGGGVLPISAVLSSREIMLCFEPGSHGSTFGGNPLASRVGIEALRVVREEKLVERAAALGAMFKKKLCQIQEKHRGIVSEVRGMGLLLAIVIDPRGLGGRTAWDVCLKMKELGVLAKPTHGHIIRLAPPLVISQEDLLRGAAAIDRALGELARA</sequence>
<dbReference type="OrthoDB" id="10261433at2759"/>
<evidence type="ECO:0000256" key="8">
    <source>
        <dbReference type="RuleBase" id="RU003560"/>
    </source>
</evidence>
<dbReference type="FunFam" id="3.90.1150.10:FF:000152">
    <property type="entry name" value="Ornithine aminotransferase"/>
    <property type="match status" value="1"/>
</dbReference>
<dbReference type="PROSITE" id="PS00600">
    <property type="entry name" value="AA_TRANSFER_CLASS_3"/>
    <property type="match status" value="1"/>
</dbReference>
<protein>
    <recommendedName>
        <fullName evidence="4 9">Ornithine aminotransferase</fullName>
        <ecNumber evidence="4 9">2.6.1.13</ecNumber>
    </recommendedName>
</protein>
<organism evidence="10 11">
    <name type="scientific">Ascoidea rubescens DSM 1968</name>
    <dbReference type="NCBI Taxonomy" id="1344418"/>
    <lineage>
        <taxon>Eukaryota</taxon>
        <taxon>Fungi</taxon>
        <taxon>Dikarya</taxon>
        <taxon>Ascomycota</taxon>
        <taxon>Saccharomycotina</taxon>
        <taxon>Saccharomycetes</taxon>
        <taxon>Ascoideaceae</taxon>
        <taxon>Ascoidea</taxon>
    </lineage>
</organism>
<dbReference type="STRING" id="1344418.A0A1D2VPF1"/>
<keyword evidence="11" id="KW-1185">Reference proteome</keyword>
<dbReference type="InterPro" id="IPR050103">
    <property type="entry name" value="Class-III_PLP-dep_AT"/>
</dbReference>
<keyword evidence="6 9" id="KW-0808">Transferase</keyword>
<keyword evidence="5 9" id="KW-0032">Aminotransferase</keyword>
<comment type="catalytic activity">
    <reaction evidence="9">
        <text>a 2-oxocarboxylate + L-ornithine = L-glutamate 5-semialdehyde + an L-alpha-amino acid</text>
        <dbReference type="Rhea" id="RHEA:13877"/>
        <dbReference type="ChEBI" id="CHEBI:35179"/>
        <dbReference type="ChEBI" id="CHEBI:46911"/>
        <dbReference type="ChEBI" id="CHEBI:58066"/>
        <dbReference type="ChEBI" id="CHEBI:59869"/>
        <dbReference type="EC" id="2.6.1.13"/>
    </reaction>
</comment>
<dbReference type="GO" id="GO:0042802">
    <property type="term" value="F:identical protein binding"/>
    <property type="evidence" value="ECO:0007669"/>
    <property type="project" value="TreeGrafter"/>
</dbReference>
<keyword evidence="7 8" id="KW-0663">Pyridoxal phosphate</keyword>
<dbReference type="GeneID" id="30963806"/>
<dbReference type="InterPro" id="IPR015422">
    <property type="entry name" value="PyrdxlP-dep_Trfase_small"/>
</dbReference>
<name>A0A1D2VPF1_9ASCO</name>
<dbReference type="GO" id="GO:0055129">
    <property type="term" value="P:L-proline biosynthetic process"/>
    <property type="evidence" value="ECO:0007669"/>
    <property type="project" value="UniProtKB-UniPathway"/>
</dbReference>
<gene>
    <name evidence="10" type="ORF">ASCRUDRAFT_30223</name>
</gene>
<dbReference type="InterPro" id="IPR049704">
    <property type="entry name" value="Aminotrans_3_PPA_site"/>
</dbReference>
<dbReference type="SUPFAM" id="SSF53383">
    <property type="entry name" value="PLP-dependent transferases"/>
    <property type="match status" value="1"/>
</dbReference>
<dbReference type="GO" id="GO:0006591">
    <property type="term" value="P:ornithine metabolic process"/>
    <property type="evidence" value="ECO:0007669"/>
    <property type="project" value="EnsemblFungi"/>
</dbReference>
<dbReference type="PIRSF" id="PIRSF000521">
    <property type="entry name" value="Transaminase_4ab_Lys_Orn"/>
    <property type="match status" value="1"/>
</dbReference>
<dbReference type="FunCoup" id="A0A1D2VPF1">
    <property type="interactions" value="822"/>
</dbReference>
<dbReference type="FunFam" id="3.40.640.10:FF:000011">
    <property type="entry name" value="Ornithine aminotransferase"/>
    <property type="match status" value="1"/>
</dbReference>
<dbReference type="Gene3D" id="3.40.640.10">
    <property type="entry name" value="Type I PLP-dependent aspartate aminotransferase-like (Major domain)"/>
    <property type="match status" value="1"/>
</dbReference>
<dbReference type="NCBIfam" id="TIGR01885">
    <property type="entry name" value="Orn_aminotrans"/>
    <property type="match status" value="1"/>
</dbReference>
<dbReference type="EC" id="2.6.1.13" evidence="4 9"/>
<dbReference type="AlphaFoldDB" id="A0A1D2VPF1"/>
<dbReference type="PANTHER" id="PTHR11986:SF18">
    <property type="entry name" value="ORNITHINE AMINOTRANSFERASE, MITOCHONDRIAL"/>
    <property type="match status" value="1"/>
</dbReference>
<dbReference type="InterPro" id="IPR010164">
    <property type="entry name" value="Orn_aminotrans"/>
</dbReference>
<comment type="pathway">
    <text evidence="2 9">Amino-acid biosynthesis; L-proline biosynthesis; L-glutamate 5-semialdehyde from L-ornithine: step 1/1.</text>
</comment>
<evidence type="ECO:0000256" key="9">
    <source>
        <dbReference type="RuleBase" id="RU365036"/>
    </source>
</evidence>
<evidence type="ECO:0000256" key="7">
    <source>
        <dbReference type="ARBA" id="ARBA00022898"/>
    </source>
</evidence>
<dbReference type="Gene3D" id="3.90.1150.10">
    <property type="entry name" value="Aspartate Aminotransferase, domain 1"/>
    <property type="match status" value="1"/>
</dbReference>
<dbReference type="InParanoid" id="A0A1D2VPF1"/>
<accession>A0A1D2VPF1</accession>
<evidence type="ECO:0000256" key="2">
    <source>
        <dbReference type="ARBA" id="ARBA00004998"/>
    </source>
</evidence>
<evidence type="ECO:0000256" key="1">
    <source>
        <dbReference type="ARBA" id="ARBA00001933"/>
    </source>
</evidence>
<dbReference type="InterPro" id="IPR015424">
    <property type="entry name" value="PyrdxlP-dep_Trfase"/>
</dbReference>
<dbReference type="Proteomes" id="UP000095038">
    <property type="component" value="Unassembled WGS sequence"/>
</dbReference>
<evidence type="ECO:0000256" key="6">
    <source>
        <dbReference type="ARBA" id="ARBA00022679"/>
    </source>
</evidence>
<evidence type="ECO:0000256" key="4">
    <source>
        <dbReference type="ARBA" id="ARBA00012924"/>
    </source>
</evidence>
<comment type="cofactor">
    <cofactor evidence="1 9">
        <name>pyridoxal 5'-phosphate</name>
        <dbReference type="ChEBI" id="CHEBI:597326"/>
    </cofactor>
</comment>
<evidence type="ECO:0000313" key="10">
    <source>
        <dbReference type="EMBL" id="ODV63464.1"/>
    </source>
</evidence>
<dbReference type="GO" id="GO:0030170">
    <property type="term" value="F:pyridoxal phosphate binding"/>
    <property type="evidence" value="ECO:0007669"/>
    <property type="project" value="InterPro"/>
</dbReference>
<dbReference type="UniPathway" id="UPA00098">
    <property type="reaction ID" value="UER00358"/>
</dbReference>
<evidence type="ECO:0000256" key="5">
    <source>
        <dbReference type="ARBA" id="ARBA00022576"/>
    </source>
</evidence>
<dbReference type="RefSeq" id="XP_020049771.1">
    <property type="nucleotide sequence ID" value="XM_020190170.1"/>
</dbReference>
<reference evidence="11" key="1">
    <citation type="submission" date="2016-05" db="EMBL/GenBank/DDBJ databases">
        <title>Comparative genomics of biotechnologically important yeasts.</title>
        <authorList>
            <consortium name="DOE Joint Genome Institute"/>
            <person name="Riley R."/>
            <person name="Haridas S."/>
            <person name="Wolfe K.H."/>
            <person name="Lopes M.R."/>
            <person name="Hittinger C.T."/>
            <person name="Goker M."/>
            <person name="Salamov A."/>
            <person name="Wisecaver J."/>
            <person name="Long T.M."/>
            <person name="Aerts A.L."/>
            <person name="Barry K."/>
            <person name="Choi C."/>
            <person name="Clum A."/>
            <person name="Coughlan A.Y."/>
            <person name="Deshpande S."/>
            <person name="Douglass A.P."/>
            <person name="Hanson S.J."/>
            <person name="Klenk H.-P."/>
            <person name="Labutti K."/>
            <person name="Lapidus A."/>
            <person name="Lindquist E."/>
            <person name="Lipzen A."/>
            <person name="Meier-Kolthoff J.P."/>
            <person name="Ohm R.A."/>
            <person name="Otillar R.P."/>
            <person name="Pangilinan J."/>
            <person name="Peng Y."/>
            <person name="Rokas A."/>
            <person name="Rosa C.A."/>
            <person name="Scheuner C."/>
            <person name="Sibirny A.A."/>
            <person name="Slot J.C."/>
            <person name="Stielow J.B."/>
            <person name="Sun H."/>
            <person name="Kurtzman C.P."/>
            <person name="Blackwell M."/>
            <person name="Grigoriev I.V."/>
            <person name="Jeffries T.W."/>
        </authorList>
    </citation>
    <scope>NUCLEOTIDE SEQUENCE [LARGE SCALE GENOMIC DNA]</scope>
    <source>
        <strain evidence="11">DSM 1968</strain>
    </source>
</reference>